<accession>A0A0F9CIP1</accession>
<reference evidence="1" key="1">
    <citation type="journal article" date="2015" name="Nature">
        <title>Complex archaea that bridge the gap between prokaryotes and eukaryotes.</title>
        <authorList>
            <person name="Spang A."/>
            <person name="Saw J.H."/>
            <person name="Jorgensen S.L."/>
            <person name="Zaremba-Niedzwiedzka K."/>
            <person name="Martijn J."/>
            <person name="Lind A.E."/>
            <person name="van Eijk R."/>
            <person name="Schleper C."/>
            <person name="Guy L."/>
            <person name="Ettema T.J."/>
        </authorList>
    </citation>
    <scope>NUCLEOTIDE SEQUENCE</scope>
</reference>
<comment type="caution">
    <text evidence="1">The sequence shown here is derived from an EMBL/GenBank/DDBJ whole genome shotgun (WGS) entry which is preliminary data.</text>
</comment>
<organism evidence="1">
    <name type="scientific">marine sediment metagenome</name>
    <dbReference type="NCBI Taxonomy" id="412755"/>
    <lineage>
        <taxon>unclassified sequences</taxon>
        <taxon>metagenomes</taxon>
        <taxon>ecological metagenomes</taxon>
    </lineage>
</organism>
<gene>
    <name evidence="1" type="ORF">LCGC14_2396660</name>
</gene>
<protein>
    <submittedName>
        <fullName evidence="1">Uncharacterized protein</fullName>
    </submittedName>
</protein>
<sequence>MSLINPDSELMARSDVVLIVSPDGPVIIVKDRHGGTTVNGQLTKDGRVYVYILEGEPYVVPPSK</sequence>
<dbReference type="AlphaFoldDB" id="A0A0F9CIP1"/>
<dbReference type="EMBL" id="LAZR01035884">
    <property type="protein sequence ID" value="KKL26302.1"/>
    <property type="molecule type" value="Genomic_DNA"/>
</dbReference>
<proteinExistence type="predicted"/>
<evidence type="ECO:0000313" key="1">
    <source>
        <dbReference type="EMBL" id="KKL26302.1"/>
    </source>
</evidence>
<name>A0A0F9CIP1_9ZZZZ</name>